<keyword evidence="8" id="KW-0472">Membrane</keyword>
<comment type="subcellular location">
    <subcellularLocation>
        <location evidence="2">Membrane</location>
        <topology evidence="2">Multi-pass membrane protein</topology>
    </subcellularLocation>
</comment>
<dbReference type="AlphaFoldDB" id="A0A2G2Y701"/>
<evidence type="ECO:0000256" key="6">
    <source>
        <dbReference type="ARBA" id="ARBA00022692"/>
    </source>
</evidence>
<evidence type="ECO:0000256" key="5">
    <source>
        <dbReference type="ARBA" id="ARBA00022531"/>
    </source>
</evidence>
<proteinExistence type="inferred from homology"/>
<dbReference type="GO" id="GO:0015979">
    <property type="term" value="P:photosynthesis"/>
    <property type="evidence" value="ECO:0007669"/>
    <property type="project" value="UniProtKB-KW"/>
</dbReference>
<organism evidence="9 10">
    <name type="scientific">Capsicum annuum</name>
    <name type="common">Capsicum pepper</name>
    <dbReference type="NCBI Taxonomy" id="4072"/>
    <lineage>
        <taxon>Eukaryota</taxon>
        <taxon>Viridiplantae</taxon>
        <taxon>Streptophyta</taxon>
        <taxon>Embryophyta</taxon>
        <taxon>Tracheophyta</taxon>
        <taxon>Spermatophyta</taxon>
        <taxon>Magnoliopsida</taxon>
        <taxon>eudicotyledons</taxon>
        <taxon>Gunneridae</taxon>
        <taxon>Pentapetalae</taxon>
        <taxon>asterids</taxon>
        <taxon>lamiids</taxon>
        <taxon>Solanales</taxon>
        <taxon>Solanaceae</taxon>
        <taxon>Solanoideae</taxon>
        <taxon>Capsiceae</taxon>
        <taxon>Capsicum</taxon>
    </lineage>
</organism>
<evidence type="ECO:0000313" key="9">
    <source>
        <dbReference type="EMBL" id="PHT65514.1"/>
    </source>
</evidence>
<comment type="function">
    <text evidence="1">Seems to be required for the assembly of the photosystem I complex.</text>
</comment>
<keyword evidence="7" id="KW-1133">Transmembrane helix</keyword>
<evidence type="ECO:0000256" key="3">
    <source>
        <dbReference type="ARBA" id="ARBA00008198"/>
    </source>
</evidence>
<evidence type="ECO:0000256" key="8">
    <source>
        <dbReference type="ARBA" id="ARBA00023136"/>
    </source>
</evidence>
<reference evidence="9 10" key="2">
    <citation type="journal article" date="2017" name="Genome Biol.">
        <title>New reference genome sequences of hot pepper reveal the massive evolution of plant disease-resistance genes by retroduplication.</title>
        <authorList>
            <person name="Kim S."/>
            <person name="Park J."/>
            <person name="Yeom S.I."/>
            <person name="Kim Y.M."/>
            <person name="Seo E."/>
            <person name="Kim K.T."/>
            <person name="Kim M.S."/>
            <person name="Lee J.M."/>
            <person name="Cheong K."/>
            <person name="Shin H.S."/>
            <person name="Kim S.B."/>
            <person name="Han K."/>
            <person name="Lee J."/>
            <person name="Park M."/>
            <person name="Lee H.A."/>
            <person name="Lee H.Y."/>
            <person name="Lee Y."/>
            <person name="Oh S."/>
            <person name="Lee J.H."/>
            <person name="Choi E."/>
            <person name="Choi E."/>
            <person name="Lee S.E."/>
            <person name="Jeon J."/>
            <person name="Kim H."/>
            <person name="Choi G."/>
            <person name="Song H."/>
            <person name="Lee J."/>
            <person name="Lee S.C."/>
            <person name="Kwon J.K."/>
            <person name="Lee H.Y."/>
            <person name="Koo N."/>
            <person name="Hong Y."/>
            <person name="Kim R.W."/>
            <person name="Kang W.H."/>
            <person name="Huh J.H."/>
            <person name="Kang B.C."/>
            <person name="Yang T.J."/>
            <person name="Lee Y.H."/>
            <person name="Bennetzen J.L."/>
            <person name="Choi D."/>
        </authorList>
    </citation>
    <scope>NUCLEOTIDE SEQUENCE [LARGE SCALE GENOMIC DNA]</scope>
    <source>
        <strain evidence="10">cv. CM334</strain>
    </source>
</reference>
<reference evidence="9 10" key="1">
    <citation type="journal article" date="2014" name="Nat. Genet.">
        <title>Genome sequence of the hot pepper provides insights into the evolution of pungency in Capsicum species.</title>
        <authorList>
            <person name="Kim S."/>
            <person name="Park M."/>
            <person name="Yeom S.I."/>
            <person name="Kim Y.M."/>
            <person name="Lee J.M."/>
            <person name="Lee H.A."/>
            <person name="Seo E."/>
            <person name="Choi J."/>
            <person name="Cheong K."/>
            <person name="Kim K.T."/>
            <person name="Jung K."/>
            <person name="Lee G.W."/>
            <person name="Oh S.K."/>
            <person name="Bae C."/>
            <person name="Kim S.B."/>
            <person name="Lee H.Y."/>
            <person name="Kim S.Y."/>
            <person name="Kim M.S."/>
            <person name="Kang B.C."/>
            <person name="Jo Y.D."/>
            <person name="Yang H.B."/>
            <person name="Jeong H.J."/>
            <person name="Kang W.H."/>
            <person name="Kwon J.K."/>
            <person name="Shin C."/>
            <person name="Lim J.Y."/>
            <person name="Park J.H."/>
            <person name="Huh J.H."/>
            <person name="Kim J.S."/>
            <person name="Kim B.D."/>
            <person name="Cohen O."/>
            <person name="Paran I."/>
            <person name="Suh M.C."/>
            <person name="Lee S.B."/>
            <person name="Kim Y.K."/>
            <person name="Shin Y."/>
            <person name="Noh S.J."/>
            <person name="Park J."/>
            <person name="Seo Y.S."/>
            <person name="Kwon S.Y."/>
            <person name="Kim H.A."/>
            <person name="Park J.M."/>
            <person name="Kim H.J."/>
            <person name="Choi S.B."/>
            <person name="Bosland P.W."/>
            <person name="Reeves G."/>
            <person name="Jo S.H."/>
            <person name="Lee B.W."/>
            <person name="Cho H.T."/>
            <person name="Choi H.S."/>
            <person name="Lee M.S."/>
            <person name="Yu Y."/>
            <person name="Do Choi Y."/>
            <person name="Park B.S."/>
            <person name="van Deynze A."/>
            <person name="Ashrafi H."/>
            <person name="Hill T."/>
            <person name="Kim W.T."/>
            <person name="Pai H.S."/>
            <person name="Ahn H.K."/>
            <person name="Yeam I."/>
            <person name="Giovannoni J.J."/>
            <person name="Rose J.K."/>
            <person name="Sorensen I."/>
            <person name="Lee S.J."/>
            <person name="Kim R.W."/>
            <person name="Choi I.Y."/>
            <person name="Choi B.S."/>
            <person name="Lim J.S."/>
            <person name="Lee Y.H."/>
            <person name="Choi D."/>
        </authorList>
    </citation>
    <scope>NUCLEOTIDE SEQUENCE [LARGE SCALE GENOMIC DNA]</scope>
    <source>
        <strain evidence="10">cv. CM334</strain>
    </source>
</reference>
<evidence type="ECO:0000256" key="4">
    <source>
        <dbReference type="ARBA" id="ARBA00015395"/>
    </source>
</evidence>
<sequence length="87" mass="10317">MFYCRESIRSNISIYPELYKIIRLISCGIFHRFLIKEGIYACRVLYMDIRVQGSIPLTRMDENLTLREIEQKAAELACFLREPIEVL</sequence>
<keyword evidence="10" id="KW-1185">Reference proteome</keyword>
<dbReference type="Pfam" id="PF02392">
    <property type="entry name" value="Ycf4"/>
    <property type="match status" value="1"/>
</dbReference>
<keyword evidence="5" id="KW-0602">Photosynthesis</keyword>
<protein>
    <recommendedName>
        <fullName evidence="4">Photosystem I assembly protein Ycf4</fullName>
    </recommendedName>
</protein>
<evidence type="ECO:0000256" key="2">
    <source>
        <dbReference type="ARBA" id="ARBA00004141"/>
    </source>
</evidence>
<dbReference type="InterPro" id="IPR003359">
    <property type="entry name" value="PSI_Ycf4_assembly"/>
</dbReference>
<dbReference type="Proteomes" id="UP000222542">
    <property type="component" value="Unassembled WGS sequence"/>
</dbReference>
<gene>
    <name evidence="9" type="ORF">T459_29939</name>
</gene>
<accession>A0A2G2Y701</accession>
<evidence type="ECO:0000313" key="10">
    <source>
        <dbReference type="Proteomes" id="UP000222542"/>
    </source>
</evidence>
<comment type="caution">
    <text evidence="9">The sequence shown here is derived from an EMBL/GenBank/DDBJ whole genome shotgun (WGS) entry which is preliminary data.</text>
</comment>
<keyword evidence="6" id="KW-0812">Transmembrane</keyword>
<dbReference type="Gramene" id="PHT65514">
    <property type="protein sequence ID" value="PHT65514"/>
    <property type="gene ID" value="T459_29939"/>
</dbReference>
<dbReference type="EMBL" id="AYRZ02000012">
    <property type="protein sequence ID" value="PHT65514.1"/>
    <property type="molecule type" value="Genomic_DNA"/>
</dbReference>
<evidence type="ECO:0000256" key="7">
    <source>
        <dbReference type="ARBA" id="ARBA00022989"/>
    </source>
</evidence>
<dbReference type="STRING" id="4072.A0A2G2Y701"/>
<evidence type="ECO:0000256" key="1">
    <source>
        <dbReference type="ARBA" id="ARBA00002862"/>
    </source>
</evidence>
<comment type="similarity">
    <text evidence="3">Belongs to the Ycf4 family.</text>
</comment>
<name>A0A2G2Y701_CAPAN</name>
<dbReference type="GO" id="GO:0009522">
    <property type="term" value="C:photosystem I"/>
    <property type="evidence" value="ECO:0007669"/>
    <property type="project" value="InterPro"/>
</dbReference>